<evidence type="ECO:0000313" key="3">
    <source>
        <dbReference type="Proteomes" id="UP000317039"/>
    </source>
</evidence>
<protein>
    <submittedName>
        <fullName evidence="2">Uncharacterized protein</fullName>
    </submittedName>
</protein>
<proteinExistence type="predicted"/>
<keyword evidence="1" id="KW-0812">Transmembrane</keyword>
<dbReference type="KEGG" id="nod:FOH10_20600"/>
<gene>
    <name evidence="2" type="ORF">FOH10_20600</name>
</gene>
<keyword evidence="1" id="KW-0472">Membrane</keyword>
<sequence>MRESEKAGHESGVAAIIERIAVNNGGAFGVEVAVGRRVEVRPSTQRMAQPARVFFLCSVFIAVLLAVLLCVGVTFFGFLVFLF</sequence>
<dbReference type="AlphaFoldDB" id="A0A516NPB8"/>
<reference evidence="2 3" key="1">
    <citation type="submission" date="2019-07" db="EMBL/GenBank/DDBJ databases">
        <title>Complete Genome Sequence and Methylome Analysis of Nocardia otitidis-caviarum NEB252.</title>
        <authorList>
            <person name="Fomenkov A."/>
            <person name="Anton B.P."/>
            <person name="Vincze T."/>
            <person name="Roberts R.J."/>
        </authorList>
    </citation>
    <scope>NUCLEOTIDE SEQUENCE [LARGE SCALE GENOMIC DNA]</scope>
    <source>
        <strain evidence="2 3">NEB252</strain>
    </source>
</reference>
<dbReference type="RefSeq" id="WP_115061549.1">
    <property type="nucleotide sequence ID" value="NZ_CP041695.1"/>
</dbReference>
<evidence type="ECO:0000256" key="1">
    <source>
        <dbReference type="SAM" id="Phobius"/>
    </source>
</evidence>
<dbReference type="EMBL" id="CP041695">
    <property type="protein sequence ID" value="QDP80752.1"/>
    <property type="molecule type" value="Genomic_DNA"/>
</dbReference>
<keyword evidence="1" id="KW-1133">Transmembrane helix</keyword>
<dbReference type="GeneID" id="80334762"/>
<feature type="transmembrane region" description="Helical" evidence="1">
    <location>
        <begin position="53"/>
        <end position="82"/>
    </location>
</feature>
<name>A0A516NPB8_9NOCA</name>
<evidence type="ECO:0000313" key="2">
    <source>
        <dbReference type="EMBL" id="QDP80752.1"/>
    </source>
</evidence>
<accession>A0A516NPB8</accession>
<dbReference type="Proteomes" id="UP000317039">
    <property type="component" value="Chromosome"/>
</dbReference>
<organism evidence="2 3">
    <name type="scientific">Nocardia otitidiscaviarum</name>
    <dbReference type="NCBI Taxonomy" id="1823"/>
    <lineage>
        <taxon>Bacteria</taxon>
        <taxon>Bacillati</taxon>
        <taxon>Actinomycetota</taxon>
        <taxon>Actinomycetes</taxon>
        <taxon>Mycobacteriales</taxon>
        <taxon>Nocardiaceae</taxon>
        <taxon>Nocardia</taxon>
    </lineage>
</organism>